<gene>
    <name evidence="1" type="ORF">SAMN04488529_102350</name>
</gene>
<proteinExistence type="predicted"/>
<evidence type="ECO:0000313" key="1">
    <source>
        <dbReference type="EMBL" id="SDP16321.1"/>
    </source>
</evidence>
<dbReference type="RefSeq" id="WP_175490800.1">
    <property type="nucleotide sequence ID" value="NZ_FNJM01000002.1"/>
</dbReference>
<name>A0A1H0QG19_9CLOT</name>
<dbReference type="EMBL" id="FNJM01000002">
    <property type="protein sequence ID" value="SDP16321.1"/>
    <property type="molecule type" value="Genomic_DNA"/>
</dbReference>
<keyword evidence="2" id="KW-1185">Reference proteome</keyword>
<organism evidence="1 2">
    <name type="scientific">Clostridium gasigenes</name>
    <dbReference type="NCBI Taxonomy" id="94869"/>
    <lineage>
        <taxon>Bacteria</taxon>
        <taxon>Bacillati</taxon>
        <taxon>Bacillota</taxon>
        <taxon>Clostridia</taxon>
        <taxon>Eubacteriales</taxon>
        <taxon>Clostridiaceae</taxon>
        <taxon>Clostridium</taxon>
    </lineage>
</organism>
<reference evidence="1 2" key="1">
    <citation type="submission" date="2016-10" db="EMBL/GenBank/DDBJ databases">
        <authorList>
            <person name="de Groot N.N."/>
        </authorList>
    </citation>
    <scope>NUCLEOTIDE SEQUENCE [LARGE SCALE GENOMIC DNA]</scope>
    <source>
        <strain evidence="1 2">DSM 12272</strain>
    </source>
</reference>
<dbReference type="STRING" id="94869.SAMN04488529_102350"/>
<protein>
    <submittedName>
        <fullName evidence="1">Uncharacterized protein</fullName>
    </submittedName>
</protein>
<evidence type="ECO:0000313" key="2">
    <source>
        <dbReference type="Proteomes" id="UP000198597"/>
    </source>
</evidence>
<dbReference type="Proteomes" id="UP000198597">
    <property type="component" value="Unassembled WGS sequence"/>
</dbReference>
<sequence>MNMEQGTKGGRHRETYTYGRNMTDKQKKFYYLLKPRDAVAFDLKNIRNI</sequence>
<dbReference type="AlphaFoldDB" id="A0A1H0QG19"/>
<accession>A0A1H0QG19</accession>